<reference evidence="1" key="1">
    <citation type="submission" date="2019-04" db="EMBL/GenBank/DDBJ databases">
        <title>Evolution of Biomass-Degrading Anaerobic Consortia Revealed by Metagenomics.</title>
        <authorList>
            <person name="Peng X."/>
        </authorList>
    </citation>
    <scope>NUCLEOTIDE SEQUENCE</scope>
    <source>
        <strain evidence="1">SIG12</strain>
    </source>
</reference>
<proteinExistence type="predicted"/>
<organism evidence="1 2">
    <name type="scientific">Methanobrevibacter millerae</name>
    <dbReference type="NCBI Taxonomy" id="230361"/>
    <lineage>
        <taxon>Archaea</taxon>
        <taxon>Methanobacteriati</taxon>
        <taxon>Methanobacteriota</taxon>
        <taxon>Methanomada group</taxon>
        <taxon>Methanobacteria</taxon>
        <taxon>Methanobacteriales</taxon>
        <taxon>Methanobacteriaceae</taxon>
        <taxon>Methanobrevibacter</taxon>
    </lineage>
</organism>
<accession>A0A8T3VEK7</accession>
<dbReference type="EMBL" id="SUTE01000022">
    <property type="protein sequence ID" value="MBE6504656.1"/>
    <property type="molecule type" value="Genomic_DNA"/>
</dbReference>
<dbReference type="RefSeq" id="WP_303736302.1">
    <property type="nucleotide sequence ID" value="NZ_SUTE01000022.1"/>
</dbReference>
<dbReference type="Proteomes" id="UP000762703">
    <property type="component" value="Unassembled WGS sequence"/>
</dbReference>
<name>A0A8T3VEK7_9EURY</name>
<gene>
    <name evidence="1" type="ORF">E7Z73_02775</name>
</gene>
<protein>
    <submittedName>
        <fullName evidence="1">Uncharacterized protein</fullName>
    </submittedName>
</protein>
<dbReference type="AlphaFoldDB" id="A0A8T3VEK7"/>
<evidence type="ECO:0000313" key="1">
    <source>
        <dbReference type="EMBL" id="MBE6504656.1"/>
    </source>
</evidence>
<evidence type="ECO:0000313" key="2">
    <source>
        <dbReference type="Proteomes" id="UP000762703"/>
    </source>
</evidence>
<comment type="caution">
    <text evidence="1">The sequence shown here is derived from an EMBL/GenBank/DDBJ whole genome shotgun (WGS) entry which is preliminary data.</text>
</comment>
<sequence length="76" mass="8388">MAFVLSSVFANVAVIDNTNTKKLTAIEDDGFEPHDIKNVEVIVPKVQNTTQNTTTLKNITDDIIEVADNTWNEIIG</sequence>